<protein>
    <submittedName>
        <fullName evidence="2">Uncharacterized protein</fullName>
    </submittedName>
</protein>
<gene>
    <name evidence="2" type="ORF">Zmor_008323</name>
</gene>
<sequence length="112" mass="12331">MLSKLIFLVLLVATIQASSETVTYKTLCFNEECPPFTAKCYKDLLSRTPGGARVSIGCLDESGRRLHKLERDEVVPVGSEVQSYVYEKPKIGRCSGPGRCVVEEDSAGLFKN</sequence>
<dbReference type="Proteomes" id="UP001168821">
    <property type="component" value="Unassembled WGS sequence"/>
</dbReference>
<dbReference type="AlphaFoldDB" id="A0AA38MPQ9"/>
<evidence type="ECO:0000313" key="2">
    <source>
        <dbReference type="EMBL" id="KAJ3664131.1"/>
    </source>
</evidence>
<dbReference type="EMBL" id="JALNTZ010000002">
    <property type="protein sequence ID" value="KAJ3664131.1"/>
    <property type="molecule type" value="Genomic_DNA"/>
</dbReference>
<feature type="chain" id="PRO_5041443950" evidence="1">
    <location>
        <begin position="18"/>
        <end position="112"/>
    </location>
</feature>
<accession>A0AA38MPQ9</accession>
<evidence type="ECO:0000313" key="3">
    <source>
        <dbReference type="Proteomes" id="UP001168821"/>
    </source>
</evidence>
<keyword evidence="3" id="KW-1185">Reference proteome</keyword>
<comment type="caution">
    <text evidence="2">The sequence shown here is derived from an EMBL/GenBank/DDBJ whole genome shotgun (WGS) entry which is preliminary data.</text>
</comment>
<reference evidence="2" key="1">
    <citation type="journal article" date="2023" name="G3 (Bethesda)">
        <title>Whole genome assemblies of Zophobas morio and Tenebrio molitor.</title>
        <authorList>
            <person name="Kaur S."/>
            <person name="Stinson S.A."/>
            <person name="diCenzo G.C."/>
        </authorList>
    </citation>
    <scope>NUCLEOTIDE SEQUENCE</scope>
    <source>
        <strain evidence="2">QUZm001</strain>
    </source>
</reference>
<feature type="signal peptide" evidence="1">
    <location>
        <begin position="1"/>
        <end position="17"/>
    </location>
</feature>
<proteinExistence type="predicted"/>
<evidence type="ECO:0000256" key="1">
    <source>
        <dbReference type="SAM" id="SignalP"/>
    </source>
</evidence>
<organism evidence="2 3">
    <name type="scientific">Zophobas morio</name>
    <dbReference type="NCBI Taxonomy" id="2755281"/>
    <lineage>
        <taxon>Eukaryota</taxon>
        <taxon>Metazoa</taxon>
        <taxon>Ecdysozoa</taxon>
        <taxon>Arthropoda</taxon>
        <taxon>Hexapoda</taxon>
        <taxon>Insecta</taxon>
        <taxon>Pterygota</taxon>
        <taxon>Neoptera</taxon>
        <taxon>Endopterygota</taxon>
        <taxon>Coleoptera</taxon>
        <taxon>Polyphaga</taxon>
        <taxon>Cucujiformia</taxon>
        <taxon>Tenebrionidae</taxon>
        <taxon>Zophobas</taxon>
    </lineage>
</organism>
<keyword evidence="1" id="KW-0732">Signal</keyword>
<name>A0AA38MPQ9_9CUCU</name>